<dbReference type="AlphaFoldDB" id="A0A1I4IRS0"/>
<dbReference type="EMBL" id="FOTI01000018">
    <property type="protein sequence ID" value="SFL56757.1"/>
    <property type="molecule type" value="Genomic_DNA"/>
</dbReference>
<dbReference type="OrthoDB" id="240873at2"/>
<dbReference type="GO" id="GO:0000166">
    <property type="term" value="F:nucleotide binding"/>
    <property type="evidence" value="ECO:0007669"/>
    <property type="project" value="InterPro"/>
</dbReference>
<dbReference type="InterPro" id="IPR036291">
    <property type="entry name" value="NAD(P)-bd_dom_sf"/>
</dbReference>
<dbReference type="InterPro" id="IPR052515">
    <property type="entry name" value="Gfo/Idh/MocA_Oxidoreductase"/>
</dbReference>
<organism evidence="3 4">
    <name type="scientific">Halanaerobium salsuginis</name>
    <dbReference type="NCBI Taxonomy" id="29563"/>
    <lineage>
        <taxon>Bacteria</taxon>
        <taxon>Bacillati</taxon>
        <taxon>Bacillota</taxon>
        <taxon>Clostridia</taxon>
        <taxon>Halanaerobiales</taxon>
        <taxon>Halanaerobiaceae</taxon>
        <taxon>Halanaerobium</taxon>
    </lineage>
</organism>
<accession>A0A1I4IRS0</accession>
<dbReference type="Gene3D" id="3.30.360.10">
    <property type="entry name" value="Dihydrodipicolinate Reductase, domain 2"/>
    <property type="match status" value="1"/>
</dbReference>
<dbReference type="PANTHER" id="PTHR43249">
    <property type="entry name" value="UDP-N-ACETYL-2-AMINO-2-DEOXY-D-GLUCURONATE OXIDASE"/>
    <property type="match status" value="1"/>
</dbReference>
<dbReference type="Proteomes" id="UP000199006">
    <property type="component" value="Unassembled WGS sequence"/>
</dbReference>
<dbReference type="InterPro" id="IPR000683">
    <property type="entry name" value="Gfo/Idh/MocA-like_OxRdtase_N"/>
</dbReference>
<protein>
    <submittedName>
        <fullName evidence="3">Predicted dehydrogenase</fullName>
    </submittedName>
</protein>
<evidence type="ECO:0000313" key="3">
    <source>
        <dbReference type="EMBL" id="SFL56757.1"/>
    </source>
</evidence>
<feature type="domain" description="GFO/IDH/MocA-like oxidoreductase" evidence="2">
    <location>
        <begin position="130"/>
        <end position="254"/>
    </location>
</feature>
<dbReference type="SUPFAM" id="SSF51735">
    <property type="entry name" value="NAD(P)-binding Rossmann-fold domains"/>
    <property type="match status" value="1"/>
</dbReference>
<sequence length="339" mass="38052">MQKLKTAIIGCGNIFPVHADVLKNLADVELTYVVDNQKSRAKAAASKYNCSYLTDYRKLFNLQLDVVHVCTPHYLHLPMTADLLEHNLNVLLEKPLTLNYQTGCQLAQLAAGSSSKLGVVFQNRFNPNNQKAKQLLSRGELGKIKGIKGFVTWHRDKNYYLQDSWRGSYQTEGGGVLINQAIHTLDLMHWFVGDVAELKASIDTRLLQNIIEVEDTAEATLYFANGAVGIFYATNTFTSNSPVEIVIDCEKASLQLVGKRLLKIESGIVEELQIQAEKEPANYKSYWGNSHQKIISGFYKDIKLGTEKYIINAESAVKSLQIIDAIYQSAHQNRRIVLK</sequence>
<feature type="domain" description="Gfo/Idh/MocA-like oxidoreductase N-terminal" evidence="1">
    <location>
        <begin position="5"/>
        <end position="119"/>
    </location>
</feature>
<evidence type="ECO:0000259" key="1">
    <source>
        <dbReference type="Pfam" id="PF01408"/>
    </source>
</evidence>
<evidence type="ECO:0000259" key="2">
    <source>
        <dbReference type="Pfam" id="PF22725"/>
    </source>
</evidence>
<name>A0A1I4IRS0_9FIRM</name>
<dbReference type="PANTHER" id="PTHR43249:SF1">
    <property type="entry name" value="D-GLUCOSIDE 3-DEHYDROGENASE"/>
    <property type="match status" value="1"/>
</dbReference>
<dbReference type="Pfam" id="PF22725">
    <property type="entry name" value="GFO_IDH_MocA_C3"/>
    <property type="match status" value="1"/>
</dbReference>
<dbReference type="InterPro" id="IPR055170">
    <property type="entry name" value="GFO_IDH_MocA-like_dom"/>
</dbReference>
<keyword evidence="4" id="KW-1185">Reference proteome</keyword>
<dbReference type="STRING" id="29563.SAMN02983006_01494"/>
<reference evidence="3 4" key="1">
    <citation type="submission" date="2016-10" db="EMBL/GenBank/DDBJ databases">
        <authorList>
            <person name="de Groot N.N."/>
        </authorList>
    </citation>
    <scope>NUCLEOTIDE SEQUENCE [LARGE SCALE GENOMIC DNA]</scope>
    <source>
        <strain evidence="3 4">ATCC 51327</strain>
    </source>
</reference>
<evidence type="ECO:0000313" key="4">
    <source>
        <dbReference type="Proteomes" id="UP000199006"/>
    </source>
</evidence>
<dbReference type="Pfam" id="PF01408">
    <property type="entry name" value="GFO_IDH_MocA"/>
    <property type="match status" value="1"/>
</dbReference>
<dbReference type="SUPFAM" id="SSF55347">
    <property type="entry name" value="Glyceraldehyde-3-phosphate dehydrogenase-like, C-terminal domain"/>
    <property type="match status" value="1"/>
</dbReference>
<dbReference type="RefSeq" id="WP_089861574.1">
    <property type="nucleotide sequence ID" value="NZ_FOTI01000018.1"/>
</dbReference>
<gene>
    <name evidence="3" type="ORF">SAMN02983006_01494</name>
</gene>
<dbReference type="Gene3D" id="3.40.50.720">
    <property type="entry name" value="NAD(P)-binding Rossmann-like Domain"/>
    <property type="match status" value="1"/>
</dbReference>
<proteinExistence type="predicted"/>